<reference evidence="1" key="1">
    <citation type="submission" date="2023-08" db="EMBL/GenBank/DDBJ databases">
        <title>Black Yeasts Isolated from many extreme environments.</title>
        <authorList>
            <person name="Coleine C."/>
            <person name="Stajich J.E."/>
            <person name="Selbmann L."/>
        </authorList>
    </citation>
    <scope>NUCLEOTIDE SEQUENCE</scope>
    <source>
        <strain evidence="1">CCFEE 5810</strain>
    </source>
</reference>
<dbReference type="Gene3D" id="3.40.30.10">
    <property type="entry name" value="Glutaredoxin"/>
    <property type="match status" value="1"/>
</dbReference>
<dbReference type="Proteomes" id="UP001310594">
    <property type="component" value="Unassembled WGS sequence"/>
</dbReference>
<dbReference type="PANTHER" id="PTHR42336:SF1">
    <property type="entry name" value="ALKYL HYDROPEROXIDE REDUCTASE SUBUNIT C_ THIOL SPECIFIC ANTIOXIDANT DOMAIN-CONTAINING PROTEIN"/>
    <property type="match status" value="1"/>
</dbReference>
<gene>
    <name evidence="1" type="ORF">LTR97_005230</name>
</gene>
<dbReference type="EMBL" id="JAVRQU010000007">
    <property type="protein sequence ID" value="KAK5700713.1"/>
    <property type="molecule type" value="Genomic_DNA"/>
</dbReference>
<comment type="caution">
    <text evidence="1">The sequence shown here is derived from an EMBL/GenBank/DDBJ whole genome shotgun (WGS) entry which is preliminary data.</text>
</comment>
<organism evidence="1 2">
    <name type="scientific">Elasticomyces elasticus</name>
    <dbReference type="NCBI Taxonomy" id="574655"/>
    <lineage>
        <taxon>Eukaryota</taxon>
        <taxon>Fungi</taxon>
        <taxon>Dikarya</taxon>
        <taxon>Ascomycota</taxon>
        <taxon>Pezizomycotina</taxon>
        <taxon>Dothideomycetes</taxon>
        <taxon>Dothideomycetidae</taxon>
        <taxon>Mycosphaerellales</taxon>
        <taxon>Teratosphaeriaceae</taxon>
        <taxon>Elasticomyces</taxon>
    </lineage>
</organism>
<protein>
    <recommendedName>
        <fullName evidence="3">Thioredoxin domain-containing protein</fullName>
    </recommendedName>
</protein>
<evidence type="ECO:0008006" key="3">
    <source>
        <dbReference type="Google" id="ProtNLM"/>
    </source>
</evidence>
<sequence length="204" mass="22314">MSFTQELSSWWAPKAATEIAKVPTVGSQAPNTANLDLSDPPRPTILVFLRHCGCPFAEKTFLNFRDAAKANKYIDFIAVSHSSEESTQTWLASLPQAGSEPDNLRVIVDEKVEFYASWGLGASGYGHVLSPASMYNVWQLGKSEGIWNRPTESGSRWQTGGFFAVDGDGIVRWGRAANRADEIPDFEAMVEALATEKIAKGSKL</sequence>
<name>A0AAN7W9V3_9PEZI</name>
<dbReference type="PANTHER" id="PTHR42336">
    <property type="entry name" value="THIOREDOXIN DOMAIN-CONTAINING PROTEIN-RELATED"/>
    <property type="match status" value="1"/>
</dbReference>
<dbReference type="Pfam" id="PF13911">
    <property type="entry name" value="AhpC-TSA_2"/>
    <property type="match status" value="1"/>
</dbReference>
<evidence type="ECO:0000313" key="2">
    <source>
        <dbReference type="Proteomes" id="UP001310594"/>
    </source>
</evidence>
<evidence type="ECO:0000313" key="1">
    <source>
        <dbReference type="EMBL" id="KAK5700713.1"/>
    </source>
</evidence>
<dbReference type="InterPro" id="IPR032801">
    <property type="entry name" value="PXL2A/B/C"/>
</dbReference>
<dbReference type="InterPro" id="IPR036249">
    <property type="entry name" value="Thioredoxin-like_sf"/>
</dbReference>
<proteinExistence type="predicted"/>
<accession>A0AAN7W9V3</accession>
<dbReference type="AlphaFoldDB" id="A0AAN7W9V3"/>
<dbReference type="SUPFAM" id="SSF52833">
    <property type="entry name" value="Thioredoxin-like"/>
    <property type="match status" value="1"/>
</dbReference>